<dbReference type="InterPro" id="IPR011611">
    <property type="entry name" value="PfkB_dom"/>
</dbReference>
<evidence type="ECO:0000259" key="4">
    <source>
        <dbReference type="Pfam" id="PF00294"/>
    </source>
</evidence>
<evidence type="ECO:0000313" key="6">
    <source>
        <dbReference type="Proteomes" id="UP001266357"/>
    </source>
</evidence>
<dbReference type="Proteomes" id="UP001266357">
    <property type="component" value="Unassembled WGS sequence"/>
</dbReference>
<dbReference type="InterPro" id="IPR029056">
    <property type="entry name" value="Ribokinase-like"/>
</dbReference>
<dbReference type="Gene3D" id="3.40.1190.20">
    <property type="match status" value="1"/>
</dbReference>
<evidence type="ECO:0000256" key="1">
    <source>
        <dbReference type="ARBA" id="ARBA00010688"/>
    </source>
</evidence>
<accession>A0ABU2ZVR6</accession>
<dbReference type="PROSITE" id="PS00584">
    <property type="entry name" value="PFKB_KINASES_2"/>
    <property type="match status" value="1"/>
</dbReference>
<name>A0ABU2ZVR6_9GAMM</name>
<keyword evidence="3 5" id="KW-0418">Kinase</keyword>
<feature type="domain" description="Carbohydrate kinase PfkB" evidence="4">
    <location>
        <begin position="23"/>
        <end position="287"/>
    </location>
</feature>
<evidence type="ECO:0000256" key="2">
    <source>
        <dbReference type="ARBA" id="ARBA00022679"/>
    </source>
</evidence>
<evidence type="ECO:0000313" key="5">
    <source>
        <dbReference type="EMBL" id="MDT0602035.1"/>
    </source>
</evidence>
<dbReference type="PANTHER" id="PTHR43085:SF57">
    <property type="entry name" value="CARBOHYDRATE KINASE PFKB DOMAIN-CONTAINING PROTEIN"/>
    <property type="match status" value="1"/>
</dbReference>
<dbReference type="Pfam" id="PF00294">
    <property type="entry name" value="PfkB"/>
    <property type="match status" value="1"/>
</dbReference>
<dbReference type="GO" id="GO:0016301">
    <property type="term" value="F:kinase activity"/>
    <property type="evidence" value="ECO:0007669"/>
    <property type="project" value="UniProtKB-KW"/>
</dbReference>
<dbReference type="CDD" id="cd01167">
    <property type="entry name" value="bac_FRK"/>
    <property type="match status" value="1"/>
</dbReference>
<proteinExistence type="inferred from homology"/>
<dbReference type="InterPro" id="IPR050306">
    <property type="entry name" value="PfkB_Carbo_kinase"/>
</dbReference>
<dbReference type="RefSeq" id="WP_311575497.1">
    <property type="nucleotide sequence ID" value="NZ_JAVRIF010000001.1"/>
</dbReference>
<dbReference type="PANTHER" id="PTHR43085">
    <property type="entry name" value="HEXOKINASE FAMILY MEMBER"/>
    <property type="match status" value="1"/>
</dbReference>
<comment type="caution">
    <text evidence="5">The sequence shown here is derived from an EMBL/GenBank/DDBJ whole genome shotgun (WGS) entry which is preliminary data.</text>
</comment>
<evidence type="ECO:0000256" key="3">
    <source>
        <dbReference type="ARBA" id="ARBA00022777"/>
    </source>
</evidence>
<sequence>MKNPFNIVGIGEVLWDVFPDGPRFGGAPANMICAITDLSGKNAKVNMISAVGADQLGDDAIAYLANRQVNVGLIEKVNYPTGTVTVMLDGANQASYQFADNCAWDNLVWSSKLAETAASIDAVCFGSLAQRNAGSRETIHRFIQHVPKQALKVFDVNLRVPFYSTEVILQSLELANVLKLNEEELPIIAKVVGISGDNLELLQQLKQLYQLTTIAFTQGAQGAVLLHHDEVIEVPIVATTVIDTVGAGDSFTAALTLGLLKNKPLSEIGEFASLVSSYVCSQRGATPVLTHL</sequence>
<gene>
    <name evidence="5" type="ORF">RM573_00310</name>
</gene>
<keyword evidence="2 5" id="KW-0808">Transferase</keyword>
<dbReference type="EMBL" id="JAVRIF010000001">
    <property type="protein sequence ID" value="MDT0602035.1"/>
    <property type="molecule type" value="Genomic_DNA"/>
</dbReference>
<dbReference type="EC" id="2.7.1.-" evidence="5"/>
<comment type="similarity">
    <text evidence="1">Belongs to the carbohydrate kinase PfkB family.</text>
</comment>
<reference evidence="5 6" key="1">
    <citation type="submission" date="2023-09" db="EMBL/GenBank/DDBJ databases">
        <authorList>
            <person name="Rey-Velasco X."/>
        </authorList>
    </citation>
    <scope>NUCLEOTIDE SEQUENCE [LARGE SCALE GENOMIC DNA]</scope>
    <source>
        <strain evidence="5 6">W431</strain>
    </source>
</reference>
<protein>
    <submittedName>
        <fullName evidence="5">Carbohydrate kinase</fullName>
        <ecNumber evidence="5">2.7.1.-</ecNumber>
    </submittedName>
</protein>
<dbReference type="InterPro" id="IPR002173">
    <property type="entry name" value="Carboh/pur_kinase_PfkB_CS"/>
</dbReference>
<keyword evidence="6" id="KW-1185">Reference proteome</keyword>
<organism evidence="5 6">
    <name type="scientific">Thalassotalea castellviae</name>
    <dbReference type="NCBI Taxonomy" id="3075612"/>
    <lineage>
        <taxon>Bacteria</taxon>
        <taxon>Pseudomonadati</taxon>
        <taxon>Pseudomonadota</taxon>
        <taxon>Gammaproteobacteria</taxon>
        <taxon>Alteromonadales</taxon>
        <taxon>Colwelliaceae</taxon>
        <taxon>Thalassotalea</taxon>
    </lineage>
</organism>
<dbReference type="SUPFAM" id="SSF53613">
    <property type="entry name" value="Ribokinase-like"/>
    <property type="match status" value="1"/>
</dbReference>